<reference evidence="1" key="1">
    <citation type="submission" date="2021-05" db="EMBL/GenBank/DDBJ databases">
        <title>Comparative genomics of three Colletotrichum scovillei strains and genetic complementation revealed genes involved fungal growth and virulence on chili pepper.</title>
        <authorList>
            <person name="Hsieh D.-K."/>
            <person name="Chuang S.-C."/>
            <person name="Chen C.-Y."/>
            <person name="Chao Y.-T."/>
            <person name="Lu M.-Y.J."/>
            <person name="Lee M.-H."/>
            <person name="Shih M.-C."/>
        </authorList>
    </citation>
    <scope>NUCLEOTIDE SEQUENCE</scope>
    <source>
        <strain evidence="1">Coll-153</strain>
    </source>
</reference>
<dbReference type="EMBL" id="JAESDN010000004">
    <property type="protein sequence ID" value="KAG7051836.1"/>
    <property type="molecule type" value="Genomic_DNA"/>
</dbReference>
<protein>
    <submittedName>
        <fullName evidence="1">Glycosyltransferase family 28 domain-containing protein</fullName>
    </submittedName>
</protein>
<dbReference type="Proteomes" id="UP000699042">
    <property type="component" value="Unassembled WGS sequence"/>
</dbReference>
<proteinExistence type="predicted"/>
<gene>
    <name evidence="1" type="ORF">JMJ77_002452</name>
</gene>
<keyword evidence="2" id="KW-1185">Reference proteome</keyword>
<sequence>MLNSQEFFGRVASRPSFVTKTPPNIDRNTVIVAVASPDLESGIQSRDGWFLSDFYAFNYLSKGLGHSQTWLTAVDPERLIQRNGDYLHGSKFHGRKVVLSSSLLQKGEITQPVVVEPSHIIDRFLAEVERASTEAAQNKRPLLLLVFCHGLNTHRFLLNTHDKDSGLTVTRLKEAIADRCRVTLLSTACYSAGWVATDISDASSLAKIGPWQSPNSWQLSNNVSKDCCGSLFANSVMKTLESKESPLVAAGEKARARHWEDPDSLQPDDPNELQIDTYDNFRWAMLNVCQNKVHRFGYEQNFNFSVQDDQWNWSWAMRTGAPLQHFQSRWETLEAAEFLNDDMVDRVEDLRPSDGGGSLTKALASRVSSLAKSLLEMSPEVSWNCGWGVDDHAYLIKLATSDVIPYYGLIYPEVYPMEFLRYRFEAAAMADRIVSLFELPVPQGESCMECDILNFGHRASCEPQDRCKQELYWSVWQRLVYGKLYPFPTAFQGPPFLRPLNYVAAAVSLKPLTIEEAELLVDEIIQHAHSLRGGVEEGVAVNDEVDRRARSWLTSIDQKVRRSLTPGSSDAE</sequence>
<name>A0A9P7RAR4_9PEZI</name>
<comment type="caution">
    <text evidence="1">The sequence shown here is derived from an EMBL/GenBank/DDBJ whole genome shotgun (WGS) entry which is preliminary data.</text>
</comment>
<dbReference type="AlphaFoldDB" id="A0A9P7RAR4"/>
<accession>A0A9P7RAR4</accession>
<dbReference type="OrthoDB" id="3000060at2759"/>
<evidence type="ECO:0000313" key="1">
    <source>
        <dbReference type="EMBL" id="KAG7051836.1"/>
    </source>
</evidence>
<evidence type="ECO:0000313" key="2">
    <source>
        <dbReference type="Proteomes" id="UP000699042"/>
    </source>
</evidence>
<organism evidence="1 2">
    <name type="scientific">Colletotrichum scovillei</name>
    <dbReference type="NCBI Taxonomy" id="1209932"/>
    <lineage>
        <taxon>Eukaryota</taxon>
        <taxon>Fungi</taxon>
        <taxon>Dikarya</taxon>
        <taxon>Ascomycota</taxon>
        <taxon>Pezizomycotina</taxon>
        <taxon>Sordariomycetes</taxon>
        <taxon>Hypocreomycetidae</taxon>
        <taxon>Glomerellales</taxon>
        <taxon>Glomerellaceae</taxon>
        <taxon>Colletotrichum</taxon>
        <taxon>Colletotrichum acutatum species complex</taxon>
    </lineage>
</organism>